<protein>
    <submittedName>
        <fullName evidence="2">Uncharacterized protein</fullName>
    </submittedName>
</protein>
<comment type="caution">
    <text evidence="2">The sequence shown here is derived from an EMBL/GenBank/DDBJ whole genome shotgun (WGS) entry which is preliminary data.</text>
</comment>
<evidence type="ECO:0000313" key="3">
    <source>
        <dbReference type="Proteomes" id="UP000762676"/>
    </source>
</evidence>
<keyword evidence="3" id="KW-1185">Reference proteome</keyword>
<proteinExistence type="predicted"/>
<dbReference type="AlphaFoldDB" id="A0AAV4JQ07"/>
<reference evidence="2 3" key="1">
    <citation type="journal article" date="2021" name="Elife">
        <title>Chloroplast acquisition without the gene transfer in kleptoplastic sea slugs, Plakobranchus ocellatus.</title>
        <authorList>
            <person name="Maeda T."/>
            <person name="Takahashi S."/>
            <person name="Yoshida T."/>
            <person name="Shimamura S."/>
            <person name="Takaki Y."/>
            <person name="Nagai Y."/>
            <person name="Toyoda A."/>
            <person name="Suzuki Y."/>
            <person name="Arimoto A."/>
            <person name="Ishii H."/>
            <person name="Satoh N."/>
            <person name="Nishiyama T."/>
            <person name="Hasebe M."/>
            <person name="Maruyama T."/>
            <person name="Minagawa J."/>
            <person name="Obokata J."/>
            <person name="Shigenobu S."/>
        </authorList>
    </citation>
    <scope>NUCLEOTIDE SEQUENCE [LARGE SCALE GENOMIC DNA]</scope>
</reference>
<dbReference type="EMBL" id="BMAT01006956">
    <property type="protein sequence ID" value="GFS23037.1"/>
    <property type="molecule type" value="Genomic_DNA"/>
</dbReference>
<accession>A0AAV4JQ07</accession>
<organism evidence="2 3">
    <name type="scientific">Elysia marginata</name>
    <dbReference type="NCBI Taxonomy" id="1093978"/>
    <lineage>
        <taxon>Eukaryota</taxon>
        <taxon>Metazoa</taxon>
        <taxon>Spiralia</taxon>
        <taxon>Lophotrochozoa</taxon>
        <taxon>Mollusca</taxon>
        <taxon>Gastropoda</taxon>
        <taxon>Heterobranchia</taxon>
        <taxon>Euthyneura</taxon>
        <taxon>Panpulmonata</taxon>
        <taxon>Sacoglossa</taxon>
        <taxon>Placobranchoidea</taxon>
        <taxon>Plakobranchidae</taxon>
        <taxon>Elysia</taxon>
    </lineage>
</organism>
<dbReference type="Proteomes" id="UP000762676">
    <property type="component" value="Unassembled WGS sequence"/>
</dbReference>
<gene>
    <name evidence="2" type="ORF">ElyMa_003379000</name>
</gene>
<evidence type="ECO:0000313" key="2">
    <source>
        <dbReference type="EMBL" id="GFS23037.1"/>
    </source>
</evidence>
<evidence type="ECO:0000256" key="1">
    <source>
        <dbReference type="SAM" id="MobiDB-lite"/>
    </source>
</evidence>
<sequence length="99" mass="10437">MGFFPFQGSHHGMSSSDRVPPPSSGLPAVPSEQPKYDTDPESSVDGLIKTEKNDSKAETGSKGDKPSKSKSSSQGGEPAAKRQRTSGSTQGKSAEDRWV</sequence>
<name>A0AAV4JQ07_9GAST</name>
<feature type="region of interest" description="Disordered" evidence="1">
    <location>
        <begin position="1"/>
        <end position="99"/>
    </location>
</feature>
<feature type="compositionally biased region" description="Basic and acidic residues" evidence="1">
    <location>
        <begin position="48"/>
        <end position="67"/>
    </location>
</feature>